<dbReference type="OrthoDB" id="2627663at2"/>
<feature type="domain" description="HTH cro/C1-type" evidence="2">
    <location>
        <begin position="15"/>
        <end position="69"/>
    </location>
</feature>
<evidence type="ECO:0000313" key="3">
    <source>
        <dbReference type="EMBL" id="OAS21393.1"/>
    </source>
</evidence>
<dbReference type="STRING" id="1850517.A8708_31490"/>
<dbReference type="Pfam" id="PF12844">
    <property type="entry name" value="HTH_19"/>
    <property type="match status" value="1"/>
</dbReference>
<dbReference type="Gene3D" id="1.10.260.40">
    <property type="entry name" value="lambda repressor-like DNA-binding domains"/>
    <property type="match status" value="1"/>
</dbReference>
<dbReference type="PROSITE" id="PS50943">
    <property type="entry name" value="HTH_CROC1"/>
    <property type="match status" value="1"/>
</dbReference>
<dbReference type="PANTHER" id="PTHR46558:SF15">
    <property type="entry name" value="HELIX-TURN-HELIX DOMAIN PROTEIN"/>
    <property type="match status" value="1"/>
</dbReference>
<dbReference type="SUPFAM" id="SSF47413">
    <property type="entry name" value="lambda repressor-like DNA-binding domains"/>
    <property type="match status" value="1"/>
</dbReference>
<dbReference type="Proteomes" id="UP000078454">
    <property type="component" value="Unassembled WGS sequence"/>
</dbReference>
<evidence type="ECO:0000313" key="4">
    <source>
        <dbReference type="Proteomes" id="UP000078454"/>
    </source>
</evidence>
<gene>
    <name evidence="3" type="ORF">A8708_31490</name>
</gene>
<accession>A0A198AKE3</accession>
<proteinExistence type="predicted"/>
<dbReference type="GO" id="GO:0003677">
    <property type="term" value="F:DNA binding"/>
    <property type="evidence" value="ECO:0007669"/>
    <property type="project" value="UniProtKB-KW"/>
</dbReference>
<dbReference type="SMART" id="SM00530">
    <property type="entry name" value="HTH_XRE"/>
    <property type="match status" value="1"/>
</dbReference>
<keyword evidence="4" id="KW-1185">Reference proteome</keyword>
<keyword evidence="1" id="KW-0238">DNA-binding</keyword>
<dbReference type="EMBL" id="LYPB01000049">
    <property type="protein sequence ID" value="OAS21393.1"/>
    <property type="molecule type" value="Genomic_DNA"/>
</dbReference>
<evidence type="ECO:0000256" key="1">
    <source>
        <dbReference type="ARBA" id="ARBA00023125"/>
    </source>
</evidence>
<dbReference type="InterPro" id="IPR010982">
    <property type="entry name" value="Lambda_DNA-bd_dom_sf"/>
</dbReference>
<protein>
    <recommendedName>
        <fullName evidence="2">HTH cro/C1-type domain-containing protein</fullName>
    </recommendedName>
</protein>
<sequence>MMIEELLYQEIGKRIKAYREQKKWTQEELADRVHRSRTSITNIEQGKQRFQIHSLYEIADTLGITPLDLLPQPGELITNVDLPENVEKLDADGIEFFKKMYLNSKKLGEKS</sequence>
<dbReference type="CDD" id="cd00093">
    <property type="entry name" value="HTH_XRE"/>
    <property type="match status" value="1"/>
</dbReference>
<organism evidence="3 4">
    <name type="scientific">Paenibacillus oryzisoli</name>
    <dbReference type="NCBI Taxonomy" id="1850517"/>
    <lineage>
        <taxon>Bacteria</taxon>
        <taxon>Bacillati</taxon>
        <taxon>Bacillota</taxon>
        <taxon>Bacilli</taxon>
        <taxon>Bacillales</taxon>
        <taxon>Paenibacillaceae</taxon>
        <taxon>Paenibacillus</taxon>
    </lineage>
</organism>
<evidence type="ECO:0000259" key="2">
    <source>
        <dbReference type="PROSITE" id="PS50943"/>
    </source>
</evidence>
<dbReference type="PANTHER" id="PTHR46558">
    <property type="entry name" value="TRACRIPTIONAL REGULATORY PROTEIN-RELATED-RELATED"/>
    <property type="match status" value="1"/>
</dbReference>
<dbReference type="InterPro" id="IPR001387">
    <property type="entry name" value="Cro/C1-type_HTH"/>
</dbReference>
<comment type="caution">
    <text evidence="3">The sequence shown here is derived from an EMBL/GenBank/DDBJ whole genome shotgun (WGS) entry which is preliminary data.</text>
</comment>
<reference evidence="3 4" key="1">
    <citation type="submission" date="2016-05" db="EMBL/GenBank/DDBJ databases">
        <title>Paenibacillus sp. 1ZS3-15 nov., isolated from the rhizosphere soil.</title>
        <authorList>
            <person name="Zhang X.X."/>
            <person name="Zhang J."/>
        </authorList>
    </citation>
    <scope>NUCLEOTIDE SEQUENCE [LARGE SCALE GENOMIC DNA]</scope>
    <source>
        <strain evidence="3 4">1ZS3-15</strain>
    </source>
</reference>
<dbReference type="AlphaFoldDB" id="A0A198AKE3"/>
<name>A0A198AKE3_9BACL</name>